<proteinExistence type="inferred from homology"/>
<gene>
    <name evidence="4" type="ORF">GCM10023171_36310</name>
</gene>
<feature type="domain" description="Gfo/Idh/MocA-like oxidoreductase C-terminal" evidence="3">
    <location>
        <begin position="134"/>
        <end position="365"/>
    </location>
</feature>
<evidence type="ECO:0000259" key="3">
    <source>
        <dbReference type="Pfam" id="PF02894"/>
    </source>
</evidence>
<dbReference type="Pfam" id="PF02894">
    <property type="entry name" value="GFO_IDH_MocA_C"/>
    <property type="match status" value="1"/>
</dbReference>
<evidence type="ECO:0000313" key="4">
    <source>
        <dbReference type="EMBL" id="GAA4491801.1"/>
    </source>
</evidence>
<reference evidence="5" key="1">
    <citation type="journal article" date="2019" name="Int. J. Syst. Evol. Microbiol.">
        <title>The Global Catalogue of Microorganisms (GCM) 10K type strain sequencing project: providing services to taxonomists for standard genome sequencing and annotation.</title>
        <authorList>
            <consortium name="The Broad Institute Genomics Platform"/>
            <consortium name="The Broad Institute Genome Sequencing Center for Infectious Disease"/>
            <person name="Wu L."/>
            <person name="Ma J."/>
        </authorList>
    </citation>
    <scope>NUCLEOTIDE SEQUENCE [LARGE SCALE GENOMIC DNA]</scope>
    <source>
        <strain evidence="5">JCM 17839</strain>
    </source>
</reference>
<evidence type="ECO:0000259" key="2">
    <source>
        <dbReference type="Pfam" id="PF01408"/>
    </source>
</evidence>
<dbReference type="Gene3D" id="3.40.50.720">
    <property type="entry name" value="NAD(P)-binding Rossmann-like Domain"/>
    <property type="match status" value="1"/>
</dbReference>
<dbReference type="InterPro" id="IPR000683">
    <property type="entry name" value="Gfo/Idh/MocA-like_OxRdtase_N"/>
</dbReference>
<dbReference type="PANTHER" id="PTHR43377:SF1">
    <property type="entry name" value="BILIVERDIN REDUCTASE A"/>
    <property type="match status" value="1"/>
</dbReference>
<dbReference type="PANTHER" id="PTHR43377">
    <property type="entry name" value="BILIVERDIN REDUCTASE A"/>
    <property type="match status" value="1"/>
</dbReference>
<evidence type="ECO:0000256" key="1">
    <source>
        <dbReference type="ARBA" id="ARBA00010928"/>
    </source>
</evidence>
<organism evidence="4 5">
    <name type="scientific">Microbacterium panaciterrae</name>
    <dbReference type="NCBI Taxonomy" id="985759"/>
    <lineage>
        <taxon>Bacteria</taxon>
        <taxon>Bacillati</taxon>
        <taxon>Actinomycetota</taxon>
        <taxon>Actinomycetes</taxon>
        <taxon>Micrococcales</taxon>
        <taxon>Microbacteriaceae</taxon>
        <taxon>Microbacterium</taxon>
    </lineage>
</organism>
<dbReference type="InterPro" id="IPR004104">
    <property type="entry name" value="Gfo/Idh/MocA-like_OxRdtase_C"/>
</dbReference>
<name>A0ABP8PS29_9MICO</name>
<dbReference type="Proteomes" id="UP001500731">
    <property type="component" value="Unassembled WGS sequence"/>
</dbReference>
<dbReference type="RefSeq" id="WP_345188901.1">
    <property type="nucleotide sequence ID" value="NZ_BAABGP010000026.1"/>
</dbReference>
<keyword evidence="5" id="KW-1185">Reference proteome</keyword>
<feature type="domain" description="Gfo/Idh/MocA-like oxidoreductase N-terminal" evidence="2">
    <location>
        <begin position="7"/>
        <end position="122"/>
    </location>
</feature>
<accession>A0ABP8PS29</accession>
<comment type="caution">
    <text evidence="4">The sequence shown here is derived from an EMBL/GenBank/DDBJ whole genome shotgun (WGS) entry which is preliminary data.</text>
</comment>
<dbReference type="InterPro" id="IPR036291">
    <property type="entry name" value="NAD(P)-bd_dom_sf"/>
</dbReference>
<comment type="similarity">
    <text evidence="1">Belongs to the Gfo/Idh/MocA family.</text>
</comment>
<protein>
    <submittedName>
        <fullName evidence="4">Gfo/Idh/MocA family oxidoreductase</fullName>
    </submittedName>
</protein>
<dbReference type="Gene3D" id="3.30.360.10">
    <property type="entry name" value="Dihydrodipicolinate Reductase, domain 2"/>
    <property type="match status" value="1"/>
</dbReference>
<evidence type="ECO:0000313" key="5">
    <source>
        <dbReference type="Proteomes" id="UP001500731"/>
    </source>
</evidence>
<dbReference type="Pfam" id="PF01408">
    <property type="entry name" value="GFO_IDH_MocA"/>
    <property type="match status" value="1"/>
</dbReference>
<sequence length="375" mass="39901">MTAESIGYGIVGAGYLGKALARGLAVRPGARIVAIFDPGDAQTVATEFGARVEPTLAGLLVAADVDAVVVASPNAAHYDQVVAAARAGKHVFCEKPVALSYRDADDMIRACEAAGTIFFAGHVTTYMAGVRRAKEMIAAGLLGEITFVRAVRTTWEGHGGGHSWKKQTALSGGHLYHHIHELDLVQSLLGPATRATMVGGNVAHHHADDGDEADLLAMLLEFDGARFASLEYGSAFHWPEHHVLIQGTEGAIRLGFQGEGCTLRIPGRVEHFPLHRTPAEEESRAAFYRAGEEDASGLFGTPDTDVPLWLAGILDEETESFHRLITTGILEQEFAPLADGSAARSALATADALTLSLQERRTVDVAEVTSGHARR</sequence>
<dbReference type="InterPro" id="IPR051450">
    <property type="entry name" value="Gfo/Idh/MocA_Oxidoreductases"/>
</dbReference>
<dbReference type="SUPFAM" id="SSF51735">
    <property type="entry name" value="NAD(P)-binding Rossmann-fold domains"/>
    <property type="match status" value="1"/>
</dbReference>
<dbReference type="EMBL" id="BAABGP010000026">
    <property type="protein sequence ID" value="GAA4491801.1"/>
    <property type="molecule type" value="Genomic_DNA"/>
</dbReference>
<dbReference type="SUPFAM" id="SSF55347">
    <property type="entry name" value="Glyceraldehyde-3-phosphate dehydrogenase-like, C-terminal domain"/>
    <property type="match status" value="1"/>
</dbReference>